<dbReference type="EMBL" id="CP025544">
    <property type="protein sequence ID" value="AXK60631.1"/>
    <property type="molecule type" value="Genomic_DNA"/>
</dbReference>
<dbReference type="SMART" id="SM00732">
    <property type="entry name" value="YqgFc"/>
    <property type="match status" value="1"/>
</dbReference>
<dbReference type="InterPro" id="IPR012337">
    <property type="entry name" value="RNaseH-like_sf"/>
</dbReference>
<comment type="function">
    <text evidence="5">Could be a nuclease involved in processing of the 5'-end of pre-16S rRNA.</text>
</comment>
<evidence type="ECO:0000256" key="3">
    <source>
        <dbReference type="ARBA" id="ARBA00022722"/>
    </source>
</evidence>
<dbReference type="HAMAP" id="MF_00651">
    <property type="entry name" value="Nuclease_YqgF"/>
    <property type="match status" value="1"/>
</dbReference>
<keyword evidence="2 5" id="KW-0690">Ribosome biogenesis</keyword>
<dbReference type="GO" id="GO:0016788">
    <property type="term" value="F:hydrolase activity, acting on ester bonds"/>
    <property type="evidence" value="ECO:0007669"/>
    <property type="project" value="UniProtKB-UniRule"/>
</dbReference>
<dbReference type="NCBIfam" id="TIGR00250">
    <property type="entry name" value="RNAse_H_YqgF"/>
    <property type="match status" value="1"/>
</dbReference>
<protein>
    <recommendedName>
        <fullName evidence="5">Putative pre-16S rRNA nuclease</fullName>
        <ecNumber evidence="5">3.1.-.-</ecNumber>
    </recommendedName>
</protein>
<dbReference type="OrthoDB" id="9796140at2"/>
<dbReference type="RefSeq" id="WP_115585646.1">
    <property type="nucleotide sequence ID" value="NZ_CP025544.1"/>
</dbReference>
<dbReference type="Pfam" id="PF03652">
    <property type="entry name" value="RuvX"/>
    <property type="match status" value="1"/>
</dbReference>
<dbReference type="GO" id="GO:0005829">
    <property type="term" value="C:cytosol"/>
    <property type="evidence" value="ECO:0007669"/>
    <property type="project" value="TreeGrafter"/>
</dbReference>
<evidence type="ECO:0000256" key="2">
    <source>
        <dbReference type="ARBA" id="ARBA00022517"/>
    </source>
</evidence>
<dbReference type="KEGG" id="cdes:C0J27_02640"/>
<feature type="domain" description="YqgF/RNase H-like" evidence="6">
    <location>
        <begin position="1"/>
        <end position="99"/>
    </location>
</feature>
<accession>A0A345ZBG4</accession>
<dbReference type="SUPFAM" id="SSF53098">
    <property type="entry name" value="Ribonuclease H-like"/>
    <property type="match status" value="1"/>
</dbReference>
<evidence type="ECO:0000256" key="5">
    <source>
        <dbReference type="HAMAP-Rule" id="MF_00651"/>
    </source>
</evidence>
<dbReference type="PANTHER" id="PTHR33317:SF4">
    <property type="entry name" value="POLYNUCLEOTIDYL TRANSFERASE, RIBONUCLEASE H-LIKE SUPERFAMILY PROTEIN"/>
    <property type="match status" value="1"/>
</dbReference>
<evidence type="ECO:0000256" key="4">
    <source>
        <dbReference type="ARBA" id="ARBA00022801"/>
    </source>
</evidence>
<dbReference type="GO" id="GO:0000967">
    <property type="term" value="P:rRNA 5'-end processing"/>
    <property type="evidence" value="ECO:0007669"/>
    <property type="project" value="UniProtKB-UniRule"/>
</dbReference>
<evidence type="ECO:0000256" key="1">
    <source>
        <dbReference type="ARBA" id="ARBA00022490"/>
    </source>
</evidence>
<evidence type="ECO:0000259" key="6">
    <source>
        <dbReference type="SMART" id="SM00732"/>
    </source>
</evidence>
<keyword evidence="4 5" id="KW-0378">Hydrolase</keyword>
<dbReference type="InterPro" id="IPR037027">
    <property type="entry name" value="YqgF/RNaseH-like_dom_sf"/>
</dbReference>
<dbReference type="Proteomes" id="UP000254834">
    <property type="component" value="Chromosome"/>
</dbReference>
<organism evidence="7 8">
    <name type="scientific">Candidatus Chromulinivorax destructor</name>
    <dbReference type="NCBI Taxonomy" id="2066483"/>
    <lineage>
        <taxon>Bacteria</taxon>
        <taxon>Candidatus Babelota</taxon>
        <taxon>Candidatus Babeliae</taxon>
        <taxon>Candidatus Babeliales</taxon>
        <taxon>Candidatus Chromulinivoraceae</taxon>
        <taxon>Candidatus Chromulinivorax</taxon>
    </lineage>
</organism>
<proteinExistence type="inferred from homology"/>
<dbReference type="CDD" id="cd16964">
    <property type="entry name" value="YqgF"/>
    <property type="match status" value="1"/>
</dbReference>
<gene>
    <name evidence="7" type="ORF">C0J27_02640</name>
</gene>
<dbReference type="GO" id="GO:0004518">
    <property type="term" value="F:nuclease activity"/>
    <property type="evidence" value="ECO:0007669"/>
    <property type="project" value="UniProtKB-KW"/>
</dbReference>
<keyword evidence="8" id="KW-1185">Reference proteome</keyword>
<evidence type="ECO:0000313" key="7">
    <source>
        <dbReference type="EMBL" id="AXK60631.1"/>
    </source>
</evidence>
<dbReference type="AlphaFoldDB" id="A0A345ZBG4"/>
<comment type="subcellular location">
    <subcellularLocation>
        <location evidence="5">Cytoplasm</location>
    </subcellularLocation>
</comment>
<dbReference type="InterPro" id="IPR006641">
    <property type="entry name" value="YqgF/RNaseH-like_dom"/>
</dbReference>
<keyword evidence="1 5" id="KW-0963">Cytoplasm</keyword>
<dbReference type="Gene3D" id="3.30.420.140">
    <property type="entry name" value="YqgF/RNase H-like domain"/>
    <property type="match status" value="1"/>
</dbReference>
<sequence length="135" mass="15313">MRIMALDLGDAWVGTALTDQLRFFVKPYKTVAAADLEIFLTQALVQEKVSEVVVGYPKTMQGTESDQTRLVVATKERLQDMFPLIKWVLWDERLTSKQAQKIRSPKNKEEKLAQHSIAAAIILESYLPFSNQSIS</sequence>
<reference evidence="7 8" key="1">
    <citation type="submission" date="2017-12" db="EMBL/GenBank/DDBJ databases">
        <title>Chromulinavorax destructans is a abundant pathogen of dominant heterotrophic picoflagllates.</title>
        <authorList>
            <person name="Deeg C.M."/>
            <person name="Zimmer M."/>
            <person name="Suttle C.A."/>
        </authorList>
    </citation>
    <scope>NUCLEOTIDE SEQUENCE [LARGE SCALE GENOMIC DNA]</scope>
    <source>
        <strain evidence="7 8">SeV1</strain>
    </source>
</reference>
<keyword evidence="3 5" id="KW-0540">Nuclease</keyword>
<comment type="similarity">
    <text evidence="5">Belongs to the YqgF HJR family.</text>
</comment>
<dbReference type="EC" id="3.1.-.-" evidence="5"/>
<dbReference type="InterPro" id="IPR005227">
    <property type="entry name" value="YqgF"/>
</dbReference>
<name>A0A345ZBG4_9BACT</name>
<dbReference type="PANTHER" id="PTHR33317">
    <property type="entry name" value="POLYNUCLEOTIDYL TRANSFERASE, RIBONUCLEASE H-LIKE SUPERFAMILY PROTEIN"/>
    <property type="match status" value="1"/>
</dbReference>
<evidence type="ECO:0000313" key="8">
    <source>
        <dbReference type="Proteomes" id="UP000254834"/>
    </source>
</evidence>